<protein>
    <submittedName>
        <fullName evidence="2">DUF4331 family protein</fullName>
    </submittedName>
</protein>
<gene>
    <name evidence="2" type="ORF">ACFPN2_29610</name>
</gene>
<dbReference type="EMBL" id="JBHSDU010000015">
    <property type="protein sequence ID" value="MFC4313273.1"/>
    <property type="molecule type" value="Genomic_DNA"/>
</dbReference>
<comment type="caution">
    <text evidence="2">The sequence shown here is derived from an EMBL/GenBank/DDBJ whole genome shotgun (WGS) entry which is preliminary data.</text>
</comment>
<evidence type="ECO:0000313" key="3">
    <source>
        <dbReference type="Proteomes" id="UP001595904"/>
    </source>
</evidence>
<evidence type="ECO:0000256" key="1">
    <source>
        <dbReference type="SAM" id="SignalP"/>
    </source>
</evidence>
<keyword evidence="3" id="KW-1185">Reference proteome</keyword>
<proteinExistence type="predicted"/>
<dbReference type="InterPro" id="IPR025566">
    <property type="entry name" value="DUF4331"/>
</dbReference>
<accession>A0ABV8T099</accession>
<sequence length="394" mass="42323">MTQKIRNRALVVAAMLATSPLFAADHLDTPSVIADPRADIGDLFAWTSHDARRLNLAMTIVGHTFSDQLEYVFHIDSGKRFGQTHATTDIVCRIATAHNVLCKVGNADVASGDASDPKGLESRNKHLRVFAGLRDDPFFNNVKGTREAYAVAADAMMGSAKNDAAGCPMFSEAAAKSILDTWRHTGGGPAKNFLVGWTPASLVVSVDLDVVNRGGTMLAVWATTANGNKQIDRMGRPLTGNALLGSFSDEETSDRLKERYNSATPATGGEFISEMEKTLGIYDGFDGTCGNQLLADAKATSPARYRPLATVLADDRLWVNSESTICGEFFSVEFAALAGQEAMVMYCGGRTPNDDAIDVYRSVLSMGQARGVDDGVDRDDHEHSTTEFPFLAAP</sequence>
<feature type="chain" id="PRO_5046595461" evidence="1">
    <location>
        <begin position="24"/>
        <end position="394"/>
    </location>
</feature>
<name>A0ABV8T099_9GAMM</name>
<evidence type="ECO:0000313" key="2">
    <source>
        <dbReference type="EMBL" id="MFC4313273.1"/>
    </source>
</evidence>
<reference evidence="3" key="1">
    <citation type="journal article" date="2019" name="Int. J. Syst. Evol. Microbiol.">
        <title>The Global Catalogue of Microorganisms (GCM) 10K type strain sequencing project: providing services to taxonomists for standard genome sequencing and annotation.</title>
        <authorList>
            <consortium name="The Broad Institute Genomics Platform"/>
            <consortium name="The Broad Institute Genome Sequencing Center for Infectious Disease"/>
            <person name="Wu L."/>
            <person name="Ma J."/>
        </authorList>
    </citation>
    <scope>NUCLEOTIDE SEQUENCE [LARGE SCALE GENOMIC DNA]</scope>
    <source>
        <strain evidence="3">CGMCC 1.10759</strain>
    </source>
</reference>
<dbReference type="Proteomes" id="UP001595904">
    <property type="component" value="Unassembled WGS sequence"/>
</dbReference>
<feature type="signal peptide" evidence="1">
    <location>
        <begin position="1"/>
        <end position="23"/>
    </location>
</feature>
<dbReference type="Pfam" id="PF14224">
    <property type="entry name" value="DUF4331"/>
    <property type="match status" value="1"/>
</dbReference>
<dbReference type="RefSeq" id="WP_380603439.1">
    <property type="nucleotide sequence ID" value="NZ_JBHSDU010000015.1"/>
</dbReference>
<keyword evidence="1" id="KW-0732">Signal</keyword>
<organism evidence="2 3">
    <name type="scientific">Steroidobacter flavus</name>
    <dbReference type="NCBI Taxonomy" id="1842136"/>
    <lineage>
        <taxon>Bacteria</taxon>
        <taxon>Pseudomonadati</taxon>
        <taxon>Pseudomonadota</taxon>
        <taxon>Gammaproteobacteria</taxon>
        <taxon>Steroidobacterales</taxon>
        <taxon>Steroidobacteraceae</taxon>
        <taxon>Steroidobacter</taxon>
    </lineage>
</organism>